<feature type="transmembrane region" description="Helical" evidence="1">
    <location>
        <begin position="211"/>
        <end position="232"/>
    </location>
</feature>
<evidence type="ECO:0000313" key="4">
    <source>
        <dbReference type="Proteomes" id="UP000321617"/>
    </source>
</evidence>
<evidence type="ECO:0000259" key="2">
    <source>
        <dbReference type="Pfam" id="PF02517"/>
    </source>
</evidence>
<sequence>MALSPDTFSTGSRTSHGPWSLSWRSAVSVWRRVTHNRRVLTVLAVVVAALAAVSVANRLGPGHTGTVVEPVVALGLILLARRSGLTWHDLGLSRRTWWRGLKYALVAVAAVAVVYLVAVAVPVTRQAFLDGRYQLPAGAALLTALVFIPLGTILLEEVVFRGVLLGLLGRHRNGWLAVSISSVLFGLWHILPAAALGANRLVTVVLGSGPGARIVLIAGVVAFTGLAGWLLCELRRRSGSVIAAAGLHWATNGLGVLVTSLLWSARVV</sequence>
<feature type="transmembrane region" description="Helical" evidence="1">
    <location>
        <begin position="241"/>
        <end position="263"/>
    </location>
</feature>
<comment type="caution">
    <text evidence="3">The sequence shown here is derived from an EMBL/GenBank/DDBJ whole genome shotgun (WGS) entry which is preliminary data.</text>
</comment>
<dbReference type="GO" id="GO:0006508">
    <property type="term" value="P:proteolysis"/>
    <property type="evidence" value="ECO:0007669"/>
    <property type="project" value="UniProtKB-KW"/>
</dbReference>
<dbReference type="EMBL" id="VLLL01000005">
    <property type="protein sequence ID" value="TWJ15809.1"/>
    <property type="molecule type" value="Genomic_DNA"/>
</dbReference>
<reference evidence="3 4" key="1">
    <citation type="journal article" date="2013" name="Stand. Genomic Sci.">
        <title>Genomic Encyclopedia of Type Strains, Phase I: The one thousand microbial genomes (KMG-I) project.</title>
        <authorList>
            <person name="Kyrpides N.C."/>
            <person name="Woyke T."/>
            <person name="Eisen J.A."/>
            <person name="Garrity G."/>
            <person name="Lilburn T.G."/>
            <person name="Beck B.J."/>
            <person name="Whitman W.B."/>
            <person name="Hugenholtz P."/>
            <person name="Klenk H.P."/>
        </authorList>
    </citation>
    <scope>NUCLEOTIDE SEQUENCE [LARGE SCALE GENOMIC DNA]</scope>
    <source>
        <strain evidence="3 4">DSM 45044</strain>
    </source>
</reference>
<proteinExistence type="predicted"/>
<dbReference type="Proteomes" id="UP000321617">
    <property type="component" value="Unassembled WGS sequence"/>
</dbReference>
<gene>
    <name evidence="3" type="ORF">LX16_1523</name>
</gene>
<organism evidence="3 4">
    <name type="scientific">Stackebrandtia albiflava</name>
    <dbReference type="NCBI Taxonomy" id="406432"/>
    <lineage>
        <taxon>Bacteria</taxon>
        <taxon>Bacillati</taxon>
        <taxon>Actinomycetota</taxon>
        <taxon>Actinomycetes</taxon>
        <taxon>Glycomycetales</taxon>
        <taxon>Glycomycetaceae</taxon>
        <taxon>Stackebrandtia</taxon>
    </lineage>
</organism>
<feature type="transmembrane region" description="Helical" evidence="1">
    <location>
        <begin position="101"/>
        <end position="121"/>
    </location>
</feature>
<keyword evidence="1" id="KW-0812">Transmembrane</keyword>
<dbReference type="InterPro" id="IPR015837">
    <property type="entry name" value="UCP026622_CAAX_protease"/>
</dbReference>
<keyword evidence="1" id="KW-0472">Membrane</keyword>
<name>A0A562VD53_9ACTN</name>
<keyword evidence="1" id="KW-1133">Transmembrane helix</keyword>
<dbReference type="AlphaFoldDB" id="A0A562VD53"/>
<feature type="transmembrane region" description="Helical" evidence="1">
    <location>
        <begin position="133"/>
        <end position="155"/>
    </location>
</feature>
<dbReference type="PANTHER" id="PTHR39430">
    <property type="entry name" value="MEMBRANE-ASSOCIATED PROTEASE-RELATED"/>
    <property type="match status" value="1"/>
</dbReference>
<feature type="transmembrane region" description="Helical" evidence="1">
    <location>
        <begin position="39"/>
        <end position="56"/>
    </location>
</feature>
<keyword evidence="3" id="KW-0645">Protease</keyword>
<feature type="transmembrane region" description="Helical" evidence="1">
    <location>
        <begin position="175"/>
        <end position="191"/>
    </location>
</feature>
<keyword evidence="3" id="KW-0378">Hydrolase</keyword>
<dbReference type="GO" id="GO:0004175">
    <property type="term" value="F:endopeptidase activity"/>
    <property type="evidence" value="ECO:0007669"/>
    <property type="project" value="UniProtKB-ARBA"/>
</dbReference>
<evidence type="ECO:0000256" key="1">
    <source>
        <dbReference type="SAM" id="Phobius"/>
    </source>
</evidence>
<accession>A0A562VD53</accession>
<dbReference type="Pfam" id="PF02517">
    <property type="entry name" value="Rce1-like"/>
    <property type="match status" value="1"/>
</dbReference>
<feature type="transmembrane region" description="Helical" evidence="1">
    <location>
        <begin position="62"/>
        <end position="80"/>
    </location>
</feature>
<protein>
    <submittedName>
        <fullName evidence="3">CAAX prenyl protease-like protein</fullName>
    </submittedName>
</protein>
<dbReference type="PANTHER" id="PTHR39430:SF1">
    <property type="entry name" value="PROTEASE"/>
    <property type="match status" value="1"/>
</dbReference>
<evidence type="ECO:0000313" key="3">
    <source>
        <dbReference type="EMBL" id="TWJ15809.1"/>
    </source>
</evidence>
<dbReference type="InterPro" id="IPR003675">
    <property type="entry name" value="Rce1/LyrA-like_dom"/>
</dbReference>
<feature type="domain" description="CAAX prenyl protease 2/Lysostaphin resistance protein A-like" evidence="2">
    <location>
        <begin position="141"/>
        <end position="253"/>
    </location>
</feature>
<dbReference type="GO" id="GO:0080120">
    <property type="term" value="P:CAAX-box protein maturation"/>
    <property type="evidence" value="ECO:0007669"/>
    <property type="project" value="UniProtKB-ARBA"/>
</dbReference>
<keyword evidence="4" id="KW-1185">Reference proteome</keyword>
<dbReference type="PIRSF" id="PIRSF026622">
    <property type="entry name" value="Proteas_026622"/>
    <property type="match status" value="1"/>
</dbReference>